<dbReference type="InterPro" id="IPR020845">
    <property type="entry name" value="AMP-binding_CS"/>
</dbReference>
<accession>A0A7W8HJ43</accession>
<keyword evidence="2 7" id="KW-0436">Ligase</keyword>
<dbReference type="CDD" id="cd12119">
    <property type="entry name" value="ttLC_FACS_AlkK_like"/>
    <property type="match status" value="1"/>
</dbReference>
<evidence type="ECO:0000259" key="5">
    <source>
        <dbReference type="Pfam" id="PF00501"/>
    </source>
</evidence>
<dbReference type="Gene3D" id="3.30.300.30">
    <property type="match status" value="1"/>
</dbReference>
<dbReference type="InterPro" id="IPR042099">
    <property type="entry name" value="ANL_N_sf"/>
</dbReference>
<sequence length="548" mass="60654">MSLQGLMMDMPLTISSVIRHAAKYHAATEIVSRTIEGDLFRYDYGRAYARIQRLANAVTGTLGAHPGERVGSLAWNTHRHFEMFYGVSGTGAVLHTINPRLFPDQLVYIINHAEDRFLFVDALTLPLAEAIAPQLTTVEAFVMMSDRAQMPASTTLPNLLCYEDLLAAAAPEYAWPLLDENCASTICYTSGTTGNPKGVVYSHRSAMLVTMLYLGFVTMNSDNGARQTLMPMAPMFHGNAWQFPYLAPMTGSRLVLPGRNYEPDKLYELLDGERVTLTCGVPTFWLIIADWLKRSGKRFSTLRASLSSGSAVPRSLMETMERDYGVQIMQAWGMTESLGGSGAMMPPGTAELPFEQRIDARMKSGNAMWGVEYRLVDDEGRELPQDGKAHGHLRIRAPWAASAYFKNEGGAAVDEQGWMKTGDIASIAPNGQILLTDRSKDVIKSGGEWISSIEIENMAVGHPAVMQAAVIGVAHPKWQERPLLVVVPREGHQVTPEEMLAYLKGRVADWWMPDDVVVIDAMPMTGTGKVHKLTLRERFRDYVLPALR</sequence>
<dbReference type="GO" id="GO:0006631">
    <property type="term" value="P:fatty acid metabolic process"/>
    <property type="evidence" value="ECO:0007669"/>
    <property type="project" value="UniProtKB-KW"/>
</dbReference>
<dbReference type="InterPro" id="IPR025110">
    <property type="entry name" value="AMP-bd_C"/>
</dbReference>
<organism evidence="7 8">
    <name type="scientific">Quisquiliibacterium transsilvanicum</name>
    <dbReference type="NCBI Taxonomy" id="1549638"/>
    <lineage>
        <taxon>Bacteria</taxon>
        <taxon>Pseudomonadati</taxon>
        <taxon>Pseudomonadota</taxon>
        <taxon>Betaproteobacteria</taxon>
        <taxon>Burkholderiales</taxon>
        <taxon>Burkholderiaceae</taxon>
        <taxon>Quisquiliibacterium</taxon>
    </lineage>
</organism>
<dbReference type="AlphaFoldDB" id="A0A7W8HJ43"/>
<keyword evidence="8" id="KW-1185">Reference proteome</keyword>
<evidence type="ECO:0000256" key="4">
    <source>
        <dbReference type="ARBA" id="ARBA00023098"/>
    </source>
</evidence>
<dbReference type="Gene3D" id="3.40.50.12780">
    <property type="entry name" value="N-terminal domain of ligase-like"/>
    <property type="match status" value="1"/>
</dbReference>
<keyword evidence="3" id="KW-0276">Fatty acid metabolism</keyword>
<protein>
    <submittedName>
        <fullName evidence="7">Fatty-acyl-CoA synthase</fullName>
        <ecNumber evidence="7">6.2.1.-</ecNumber>
    </submittedName>
</protein>
<dbReference type="Proteomes" id="UP000532440">
    <property type="component" value="Unassembled WGS sequence"/>
</dbReference>
<dbReference type="InterPro" id="IPR045851">
    <property type="entry name" value="AMP-bd_C_sf"/>
</dbReference>
<reference evidence="7 8" key="1">
    <citation type="submission" date="2020-08" db="EMBL/GenBank/DDBJ databases">
        <title>Genomic Encyclopedia of Type Strains, Phase IV (KMG-IV): sequencing the most valuable type-strain genomes for metagenomic binning, comparative biology and taxonomic classification.</title>
        <authorList>
            <person name="Goeker M."/>
        </authorList>
    </citation>
    <scope>NUCLEOTIDE SEQUENCE [LARGE SCALE GENOMIC DNA]</scope>
    <source>
        <strain evidence="7 8">DSM 29781</strain>
    </source>
</reference>
<keyword evidence="4" id="KW-0443">Lipid metabolism</keyword>
<dbReference type="RefSeq" id="WP_246434904.1">
    <property type="nucleotide sequence ID" value="NZ_BAABEW010000002.1"/>
</dbReference>
<proteinExistence type="inferred from homology"/>
<evidence type="ECO:0000256" key="2">
    <source>
        <dbReference type="ARBA" id="ARBA00022598"/>
    </source>
</evidence>
<evidence type="ECO:0000259" key="6">
    <source>
        <dbReference type="Pfam" id="PF13193"/>
    </source>
</evidence>
<evidence type="ECO:0000256" key="1">
    <source>
        <dbReference type="ARBA" id="ARBA00006432"/>
    </source>
</evidence>
<dbReference type="FunFam" id="3.30.300.30:FF:000008">
    <property type="entry name" value="2,3-dihydroxybenzoate-AMP ligase"/>
    <property type="match status" value="1"/>
</dbReference>
<dbReference type="Pfam" id="PF00501">
    <property type="entry name" value="AMP-binding"/>
    <property type="match status" value="1"/>
</dbReference>
<comment type="caution">
    <text evidence="7">The sequence shown here is derived from an EMBL/GenBank/DDBJ whole genome shotgun (WGS) entry which is preliminary data.</text>
</comment>
<dbReference type="SUPFAM" id="SSF56801">
    <property type="entry name" value="Acetyl-CoA synthetase-like"/>
    <property type="match status" value="1"/>
</dbReference>
<dbReference type="GO" id="GO:0016874">
    <property type="term" value="F:ligase activity"/>
    <property type="evidence" value="ECO:0007669"/>
    <property type="project" value="UniProtKB-KW"/>
</dbReference>
<dbReference type="PANTHER" id="PTHR43859">
    <property type="entry name" value="ACYL-ACTIVATING ENZYME"/>
    <property type="match status" value="1"/>
</dbReference>
<dbReference type="EMBL" id="JACHGB010000004">
    <property type="protein sequence ID" value="MBB5272138.1"/>
    <property type="molecule type" value="Genomic_DNA"/>
</dbReference>
<gene>
    <name evidence="7" type="ORF">HNQ70_002152</name>
</gene>
<feature type="domain" description="AMP-binding enzyme C-terminal" evidence="6">
    <location>
        <begin position="454"/>
        <end position="529"/>
    </location>
</feature>
<evidence type="ECO:0000256" key="3">
    <source>
        <dbReference type="ARBA" id="ARBA00022832"/>
    </source>
</evidence>
<dbReference type="NCBIfam" id="NF004837">
    <property type="entry name" value="PRK06187.1"/>
    <property type="match status" value="1"/>
</dbReference>
<dbReference type="PROSITE" id="PS00455">
    <property type="entry name" value="AMP_BINDING"/>
    <property type="match status" value="1"/>
</dbReference>
<dbReference type="EC" id="6.2.1.-" evidence="7"/>
<name>A0A7W8HJ43_9BURK</name>
<dbReference type="Pfam" id="PF13193">
    <property type="entry name" value="AMP-binding_C"/>
    <property type="match status" value="1"/>
</dbReference>
<dbReference type="PANTHER" id="PTHR43859:SF4">
    <property type="entry name" value="BUTANOATE--COA LIGASE AAE1-RELATED"/>
    <property type="match status" value="1"/>
</dbReference>
<comment type="similarity">
    <text evidence="1">Belongs to the ATP-dependent AMP-binding enzyme family.</text>
</comment>
<evidence type="ECO:0000313" key="7">
    <source>
        <dbReference type="EMBL" id="MBB5272138.1"/>
    </source>
</evidence>
<evidence type="ECO:0000313" key="8">
    <source>
        <dbReference type="Proteomes" id="UP000532440"/>
    </source>
</evidence>
<feature type="domain" description="AMP-dependent synthetase/ligase" evidence="5">
    <location>
        <begin position="19"/>
        <end position="405"/>
    </location>
</feature>
<dbReference type="InterPro" id="IPR000873">
    <property type="entry name" value="AMP-dep_synth/lig_dom"/>
</dbReference>